<feature type="domain" description="2Fe-2S ferredoxin-type" evidence="19">
    <location>
        <begin position="52"/>
        <end position="141"/>
    </location>
</feature>
<keyword evidence="17" id="KW-0496">Mitochondrion</keyword>
<evidence type="ECO:0000256" key="4">
    <source>
        <dbReference type="ARBA" id="ARBA00012792"/>
    </source>
</evidence>
<dbReference type="GO" id="GO:0005743">
    <property type="term" value="C:mitochondrial inner membrane"/>
    <property type="evidence" value="ECO:0007669"/>
    <property type="project" value="UniProtKB-SubCell"/>
</dbReference>
<dbReference type="PROSITE" id="PS51085">
    <property type="entry name" value="2FE2S_FER_2"/>
    <property type="match status" value="1"/>
</dbReference>
<organism evidence="21">
    <name type="scientific">Triatoma infestans</name>
    <name type="common">Assassin bug</name>
    <dbReference type="NCBI Taxonomy" id="30076"/>
    <lineage>
        <taxon>Eukaryota</taxon>
        <taxon>Metazoa</taxon>
        <taxon>Ecdysozoa</taxon>
        <taxon>Arthropoda</taxon>
        <taxon>Hexapoda</taxon>
        <taxon>Insecta</taxon>
        <taxon>Pterygota</taxon>
        <taxon>Neoptera</taxon>
        <taxon>Paraneoptera</taxon>
        <taxon>Hemiptera</taxon>
        <taxon>Heteroptera</taxon>
        <taxon>Panheteroptera</taxon>
        <taxon>Cimicomorpha</taxon>
        <taxon>Reduviidae</taxon>
        <taxon>Triatominae</taxon>
        <taxon>Triatoma</taxon>
    </lineage>
</organism>
<feature type="domain" description="4Fe-4S ferredoxin-type" evidence="20">
    <location>
        <begin position="184"/>
        <end position="214"/>
    </location>
</feature>
<comment type="cofactor">
    <cofactor evidence="17">
        <name>[4Fe-4S] cluster</name>
        <dbReference type="ChEBI" id="CHEBI:49883"/>
    </cofactor>
    <text evidence="17">Binds 1 [4Fe-4S] cluster.</text>
</comment>
<dbReference type="EC" id="1.3.5.1" evidence="4 17"/>
<dbReference type="InterPro" id="IPR017900">
    <property type="entry name" value="4Fe4S_Fe_S_CS"/>
</dbReference>
<evidence type="ECO:0000259" key="19">
    <source>
        <dbReference type="PROSITE" id="PS51085"/>
    </source>
</evidence>
<keyword evidence="10 17" id="KW-0479">Metal-binding</keyword>
<dbReference type="UniPathway" id="UPA00223">
    <property type="reaction ID" value="UER01006"/>
</dbReference>
<dbReference type="GO" id="GO:0006099">
    <property type="term" value="P:tricarboxylic acid cycle"/>
    <property type="evidence" value="ECO:0007669"/>
    <property type="project" value="UniProtKB-UniPathway"/>
</dbReference>
<dbReference type="GO" id="GO:0046872">
    <property type="term" value="F:metal ion binding"/>
    <property type="evidence" value="ECO:0007669"/>
    <property type="project" value="UniProtKB-KW"/>
</dbReference>
<dbReference type="InterPro" id="IPR025192">
    <property type="entry name" value="Succ_DH/fum_Rdtase_N"/>
</dbReference>
<dbReference type="NCBIfam" id="TIGR00384">
    <property type="entry name" value="dhsB"/>
    <property type="match status" value="1"/>
</dbReference>
<dbReference type="NCBIfam" id="NF004616">
    <property type="entry name" value="PRK05950.1"/>
    <property type="match status" value="1"/>
</dbReference>
<dbReference type="Gene3D" id="1.10.1060.10">
    <property type="entry name" value="Alpha-helical ferredoxin"/>
    <property type="match status" value="1"/>
</dbReference>
<dbReference type="AlphaFoldDB" id="A0A023F7M3"/>
<feature type="region of interest" description="Disordered" evidence="18">
    <location>
        <begin position="288"/>
        <end position="312"/>
    </location>
</feature>
<keyword evidence="9 17" id="KW-0001">2Fe-2S</keyword>
<dbReference type="PANTHER" id="PTHR11921:SF29">
    <property type="entry name" value="SUCCINATE DEHYDROGENASE [UBIQUINONE] IRON-SULFUR SUBUNIT, MITOCHONDRIAL"/>
    <property type="match status" value="1"/>
</dbReference>
<accession>A0A023F7M3</accession>
<dbReference type="GO" id="GO:0051538">
    <property type="term" value="F:3 iron, 4 sulfur cluster binding"/>
    <property type="evidence" value="ECO:0007669"/>
    <property type="project" value="UniProtKB-KW"/>
</dbReference>
<dbReference type="SUPFAM" id="SSF46548">
    <property type="entry name" value="alpha-helical ferredoxin"/>
    <property type="match status" value="1"/>
</dbReference>
<evidence type="ECO:0000256" key="9">
    <source>
        <dbReference type="ARBA" id="ARBA00022714"/>
    </source>
</evidence>
<keyword evidence="14 17" id="KW-0411">Iron-sulfur</keyword>
<dbReference type="GO" id="GO:0051537">
    <property type="term" value="F:2 iron, 2 sulfur cluster binding"/>
    <property type="evidence" value="ECO:0007669"/>
    <property type="project" value="UniProtKB-KW"/>
</dbReference>
<evidence type="ECO:0000256" key="6">
    <source>
        <dbReference type="ARBA" id="ARBA00022448"/>
    </source>
</evidence>
<dbReference type="SUPFAM" id="SSF54292">
    <property type="entry name" value="2Fe-2S ferredoxin-like"/>
    <property type="match status" value="1"/>
</dbReference>
<dbReference type="GO" id="GO:0008177">
    <property type="term" value="F:succinate dehydrogenase (quinone) activity"/>
    <property type="evidence" value="ECO:0007669"/>
    <property type="project" value="UniProtKB-EC"/>
</dbReference>
<evidence type="ECO:0000313" key="21">
    <source>
        <dbReference type="EMBL" id="JAC17245.1"/>
    </source>
</evidence>
<dbReference type="Gene3D" id="3.10.20.30">
    <property type="match status" value="1"/>
</dbReference>
<keyword evidence="8" id="KW-0816">Tricarboxylic acid cycle</keyword>
<evidence type="ECO:0000256" key="2">
    <source>
        <dbReference type="ARBA" id="ARBA00004788"/>
    </source>
</evidence>
<dbReference type="InterPro" id="IPR036010">
    <property type="entry name" value="2Fe-2S_ferredoxin-like_sf"/>
</dbReference>
<evidence type="ECO:0000256" key="3">
    <source>
        <dbReference type="ARBA" id="ARBA00009433"/>
    </source>
</evidence>
<keyword evidence="7 17" id="KW-0004">4Fe-4S</keyword>
<comment type="cofactor">
    <cofactor evidence="17">
        <name>[2Fe-2S] cluster</name>
        <dbReference type="ChEBI" id="CHEBI:190135"/>
    </cofactor>
    <text evidence="17">Binds 1 [2Fe-2S] cluster.</text>
</comment>
<keyword evidence="13 17" id="KW-0408">Iron</keyword>
<evidence type="ECO:0000256" key="14">
    <source>
        <dbReference type="ARBA" id="ARBA00023014"/>
    </source>
</evidence>
<comment type="catalytic activity">
    <reaction evidence="16">
        <text>a quinone + succinate = fumarate + a quinol</text>
        <dbReference type="Rhea" id="RHEA:40523"/>
        <dbReference type="ChEBI" id="CHEBI:24646"/>
        <dbReference type="ChEBI" id="CHEBI:29806"/>
        <dbReference type="ChEBI" id="CHEBI:30031"/>
        <dbReference type="ChEBI" id="CHEBI:132124"/>
        <dbReference type="EC" id="1.3.5.1"/>
    </reaction>
</comment>
<dbReference type="InterPro" id="IPR004489">
    <property type="entry name" value="Succ_DH/fum_Rdtase_Fe-S"/>
</dbReference>
<dbReference type="GO" id="GO:0051539">
    <property type="term" value="F:4 iron, 4 sulfur cluster binding"/>
    <property type="evidence" value="ECO:0007669"/>
    <property type="project" value="UniProtKB-KW"/>
</dbReference>
<keyword evidence="11" id="KW-0249">Electron transport</keyword>
<dbReference type="FunFam" id="1.10.1060.10:FF:000001">
    <property type="entry name" value="Succinate dehydrogenase iron-sulfur subunit SdhB"/>
    <property type="match status" value="1"/>
</dbReference>
<evidence type="ECO:0000256" key="7">
    <source>
        <dbReference type="ARBA" id="ARBA00022485"/>
    </source>
</evidence>
<sequence>MNLTTRVLRILPSVQLFSVRGFLSKLPIPDSIVGQVSAPRDIKKLEPESESKCISVYRYDPETCDDPYMQEYEIEPQDIGLKVLDLLFFIKNSIDPTLAFRRSCREGICGACAMNINGINRLACITQTPKGSIKIYPLPHMYVIKDLVVDLQQFYRQYREIEPWLQRCEEETVKKRQLLQSIRDREKIDGCFECILCACCSTSCPSYWWHGGSQKEDFLGPAALLQAYRWVIDSRDQKHCERLQKLNHKFKLYRCHTIMNCVKACPKALNPGKAIALLKLMLTEQMKKEEPDMDNPPIDESEQAPSKEVKKK</sequence>
<dbReference type="GO" id="GO:0009055">
    <property type="term" value="F:electron transfer activity"/>
    <property type="evidence" value="ECO:0007669"/>
    <property type="project" value="InterPro"/>
</dbReference>
<keyword evidence="17" id="KW-0472">Membrane</keyword>
<evidence type="ECO:0000256" key="12">
    <source>
        <dbReference type="ARBA" id="ARBA00023002"/>
    </source>
</evidence>
<evidence type="ECO:0000256" key="16">
    <source>
        <dbReference type="ARBA" id="ARBA00049220"/>
    </source>
</evidence>
<dbReference type="PROSITE" id="PS00198">
    <property type="entry name" value="4FE4S_FER_1"/>
    <property type="match status" value="1"/>
</dbReference>
<evidence type="ECO:0000259" key="20">
    <source>
        <dbReference type="PROSITE" id="PS51379"/>
    </source>
</evidence>
<dbReference type="InterPro" id="IPR012675">
    <property type="entry name" value="Beta-grasp_dom_sf"/>
</dbReference>
<reference evidence="21" key="1">
    <citation type="journal article" date="2014" name="PLoS Negl. Trop. Dis.">
        <title>An updated insight into the Sialotranscriptome of Triatoma infestans: developmental stage and geographic variations.</title>
        <authorList>
            <person name="Schwarz A."/>
            <person name="Medrano-Mercado N."/>
            <person name="Schaub G.A."/>
            <person name="Struchiner C.J."/>
            <person name="Bargues M.D."/>
            <person name="Levy M.Z."/>
            <person name="Ribeiro J.M."/>
        </authorList>
    </citation>
    <scope>NUCLEOTIDE SEQUENCE</scope>
    <source>
        <strain evidence="21">Chile</strain>
        <tissue evidence="21">Salivary glands</tissue>
    </source>
</reference>
<name>A0A023F7M3_TRIIF</name>
<protein>
    <recommendedName>
        <fullName evidence="5 17">Succinate dehydrogenase [ubiquinone] iron-sulfur subunit, mitochondrial</fullName>
        <ecNumber evidence="4 17">1.3.5.1</ecNumber>
    </recommendedName>
</protein>
<comment type="subcellular location">
    <subcellularLocation>
        <location evidence="1 17">Mitochondrion inner membrane</location>
        <topology evidence="1 17">Peripheral membrane protein</topology>
        <orientation evidence="1 17">Matrix side</orientation>
    </subcellularLocation>
</comment>
<dbReference type="InterPro" id="IPR006058">
    <property type="entry name" value="2Fe2S_fd_BS"/>
</dbReference>
<dbReference type="GO" id="GO:0022904">
    <property type="term" value="P:respiratory electron transport chain"/>
    <property type="evidence" value="ECO:0007669"/>
    <property type="project" value="TreeGrafter"/>
</dbReference>
<evidence type="ECO:0000256" key="13">
    <source>
        <dbReference type="ARBA" id="ARBA00023004"/>
    </source>
</evidence>
<dbReference type="InterPro" id="IPR009051">
    <property type="entry name" value="Helical_ferredxn"/>
</dbReference>
<dbReference type="PANTHER" id="PTHR11921">
    <property type="entry name" value="SUCCINATE DEHYDROGENASE IRON-SULFUR PROTEIN"/>
    <property type="match status" value="1"/>
</dbReference>
<dbReference type="Pfam" id="PF13085">
    <property type="entry name" value="Fer2_3"/>
    <property type="match status" value="1"/>
</dbReference>
<comment type="function">
    <text evidence="17">Iron-sulfur protein (IP) subunit of succinate dehydrogenase (SDH) that is involved in complex II of the mitochondrial electron transport chain and is responsible for transferring electrons from succinate to ubiquinone (coenzyme Q).</text>
</comment>
<comment type="pathway">
    <text evidence="2 17">Carbohydrate metabolism; tricarboxylic acid cycle; fumarate from succinate (eukaryal route): step 1/1.</text>
</comment>
<evidence type="ECO:0000256" key="8">
    <source>
        <dbReference type="ARBA" id="ARBA00022532"/>
    </source>
</evidence>
<keyword evidence="17" id="KW-0999">Mitochondrion inner membrane</keyword>
<dbReference type="EMBL" id="GBBI01001467">
    <property type="protein sequence ID" value="JAC17245.1"/>
    <property type="molecule type" value="mRNA"/>
</dbReference>
<dbReference type="InterPro" id="IPR001041">
    <property type="entry name" value="2Fe-2S_ferredoxin-type"/>
</dbReference>
<evidence type="ECO:0000256" key="15">
    <source>
        <dbReference type="ARBA" id="ARBA00023291"/>
    </source>
</evidence>
<dbReference type="InterPro" id="IPR017896">
    <property type="entry name" value="4Fe4S_Fe-S-bd"/>
</dbReference>
<dbReference type="InterPro" id="IPR050573">
    <property type="entry name" value="SDH/FRD_Iron-Sulfur"/>
</dbReference>
<evidence type="ECO:0000256" key="5">
    <source>
        <dbReference type="ARBA" id="ARBA00016766"/>
    </source>
</evidence>
<dbReference type="Pfam" id="PF13534">
    <property type="entry name" value="Fer4_17"/>
    <property type="match status" value="1"/>
</dbReference>
<evidence type="ECO:0000256" key="17">
    <source>
        <dbReference type="RuleBase" id="RU361237"/>
    </source>
</evidence>
<proteinExistence type="evidence at transcript level"/>
<comment type="similarity">
    <text evidence="3 17">Belongs to the succinate dehydrogenase/fumarate reductase iron-sulfur protein family.</text>
</comment>
<feature type="compositionally biased region" description="Acidic residues" evidence="18">
    <location>
        <begin position="291"/>
        <end position="302"/>
    </location>
</feature>
<keyword evidence="6" id="KW-0813">Transport</keyword>
<evidence type="ECO:0000256" key="11">
    <source>
        <dbReference type="ARBA" id="ARBA00022982"/>
    </source>
</evidence>
<dbReference type="PROSITE" id="PS00197">
    <property type="entry name" value="2FE2S_FER_1"/>
    <property type="match status" value="1"/>
</dbReference>
<keyword evidence="12" id="KW-0560">Oxidoreductase</keyword>
<evidence type="ECO:0000256" key="10">
    <source>
        <dbReference type="ARBA" id="ARBA00022723"/>
    </source>
</evidence>
<dbReference type="PROSITE" id="PS51379">
    <property type="entry name" value="4FE4S_FER_2"/>
    <property type="match status" value="1"/>
</dbReference>
<keyword evidence="15 17" id="KW-0003">3Fe-4S</keyword>
<evidence type="ECO:0000256" key="18">
    <source>
        <dbReference type="SAM" id="MobiDB-lite"/>
    </source>
</evidence>
<comment type="cofactor">
    <cofactor evidence="17">
        <name>[3Fe-4S] cluster</name>
        <dbReference type="ChEBI" id="CHEBI:21137"/>
    </cofactor>
    <text evidence="17">Binds 1 [3Fe-4S] cluster.</text>
</comment>
<evidence type="ECO:0000256" key="1">
    <source>
        <dbReference type="ARBA" id="ARBA00004443"/>
    </source>
</evidence>